<dbReference type="Gene3D" id="1.10.510.10">
    <property type="entry name" value="Transferase(Phosphotransferase) domain 1"/>
    <property type="match status" value="1"/>
</dbReference>
<dbReference type="InterPro" id="IPR053524">
    <property type="entry name" value="Aerial_hyphae_peptide-synth"/>
</dbReference>
<dbReference type="Proteomes" id="UP001549162">
    <property type="component" value="Unassembled WGS sequence"/>
</dbReference>
<keyword evidence="2" id="KW-0418">Kinase</keyword>
<dbReference type="PROSITE" id="PS50011">
    <property type="entry name" value="PROTEIN_KINASE_DOM"/>
    <property type="match status" value="1"/>
</dbReference>
<gene>
    <name evidence="2" type="ORF">ABID14_001666</name>
</gene>
<dbReference type="InterPro" id="IPR011009">
    <property type="entry name" value="Kinase-like_dom_sf"/>
</dbReference>
<evidence type="ECO:0000313" key="2">
    <source>
        <dbReference type="EMBL" id="MET3618031.1"/>
    </source>
</evidence>
<dbReference type="InterPro" id="IPR057929">
    <property type="entry name" value="RamC_N"/>
</dbReference>
<accession>A0ABV2JB75</accession>
<protein>
    <submittedName>
        <fullName evidence="2">Serine/threonine protein kinase</fullName>
    </submittedName>
</protein>
<dbReference type="Pfam" id="PF05147">
    <property type="entry name" value="LANC_like"/>
    <property type="match status" value="2"/>
</dbReference>
<organism evidence="2 3">
    <name type="scientific">Peptoniphilus olsenii</name>
    <dbReference type="NCBI Taxonomy" id="411570"/>
    <lineage>
        <taxon>Bacteria</taxon>
        <taxon>Bacillati</taxon>
        <taxon>Bacillota</taxon>
        <taxon>Tissierellia</taxon>
        <taxon>Tissierellales</taxon>
        <taxon>Peptoniphilaceae</taxon>
        <taxon>Peptoniphilus</taxon>
    </lineage>
</organism>
<dbReference type="PANTHER" id="PTHR44167:SF24">
    <property type="entry name" value="SERINE_THREONINE-PROTEIN KINASE CHK2"/>
    <property type="match status" value="1"/>
</dbReference>
<dbReference type="GO" id="GO:0004674">
    <property type="term" value="F:protein serine/threonine kinase activity"/>
    <property type="evidence" value="ECO:0007669"/>
    <property type="project" value="UniProtKB-KW"/>
</dbReference>
<dbReference type="SUPFAM" id="SSF56112">
    <property type="entry name" value="Protein kinase-like (PK-like)"/>
    <property type="match status" value="1"/>
</dbReference>
<dbReference type="InterPro" id="IPR058053">
    <property type="entry name" value="RamC_C"/>
</dbReference>
<dbReference type="EMBL" id="JBEPMA010000013">
    <property type="protein sequence ID" value="MET3618031.1"/>
    <property type="molecule type" value="Genomic_DNA"/>
</dbReference>
<dbReference type="CDD" id="cd04791">
    <property type="entry name" value="LanC_SerThrkinase"/>
    <property type="match status" value="1"/>
</dbReference>
<dbReference type="RefSeq" id="WP_354368994.1">
    <property type="nucleotide sequence ID" value="NZ_JBEPMA010000013.1"/>
</dbReference>
<dbReference type="Pfam" id="PF00069">
    <property type="entry name" value="Pkinase"/>
    <property type="match status" value="1"/>
</dbReference>
<evidence type="ECO:0000259" key="1">
    <source>
        <dbReference type="PROSITE" id="PS50011"/>
    </source>
</evidence>
<dbReference type="InterPro" id="IPR007822">
    <property type="entry name" value="LANC-like"/>
</dbReference>
<dbReference type="Gene3D" id="1.50.10.20">
    <property type="match status" value="2"/>
</dbReference>
<dbReference type="Pfam" id="PF25816">
    <property type="entry name" value="RamC_N"/>
    <property type="match status" value="1"/>
</dbReference>
<dbReference type="InterPro" id="IPR000719">
    <property type="entry name" value="Prot_kinase_dom"/>
</dbReference>
<feature type="domain" description="Protein kinase" evidence="1">
    <location>
        <begin position="226"/>
        <end position="487"/>
    </location>
</feature>
<keyword evidence="3" id="KW-1185">Reference proteome</keyword>
<dbReference type="SUPFAM" id="SSF158745">
    <property type="entry name" value="LanC-like"/>
    <property type="match status" value="2"/>
</dbReference>
<keyword evidence="2" id="KW-0808">Transferase</keyword>
<evidence type="ECO:0000313" key="3">
    <source>
        <dbReference type="Proteomes" id="UP001549162"/>
    </source>
</evidence>
<dbReference type="SMART" id="SM00220">
    <property type="entry name" value="S_TKc"/>
    <property type="match status" value="1"/>
</dbReference>
<dbReference type="PRINTS" id="PR01950">
    <property type="entry name" value="LANCSUPER"/>
</dbReference>
<sequence length="848" mass="98091">MMDLRYLDYMYDGYDYFVKLSRIKDCYKVEEFSNDTWETSVSEDGHWVQKSLIGQELPNQGWKIHISSNLKDAQLLLDKVSKVCLKEEVTFKYVKDDLELSKKNTKYADRGSSGKFITIYPTNVNKFVYLLEILHQELKYFENGPYILTDKRWKDGNVYFRYGGFKEIRKDGDNYNSYIKNGKGDLVVDDRSPYYKIPEGIEEPELIKQITKKYELNDSGSKLDDYNIVKAIHFSNGGGVYKALGIKDKKEYILKEGRLNAGWDRNNEDAFTRINNEYITLKKLSRVKEVVNVFDIFTEWESNFLVEEYIEGVPLTDWTASNFPFIKNNNNRNDYLLKVKKIMTNMIDVISTIHNNGLAIGDLQPNNIMVDKSLNIKLIDFEASKYVKSKQKLSLGTPGFLKDNLSTVEENDWHSLINILLYIFLPIGPVHSLNSSVIPKYIRHIKKIFGQTATNFISDFIDKCNLILEKNNYEKYQICTLDGNNLINIENIEDFSKKIVKTALKNLDFNELRPLKGDIRQFEYELGRYNYLTGIYGCIYALSKFIDIPNEWDEWILKHSNFSMNRDLGFFTGKSGIGMILYELGFTQQADSIFEDILLNLDDLEKLQDISMLSGYSGIGFSLVRYYKRTKKEVYFNKSLEIADYLIKLYKDKFDINYPFEDFGKVGIMTGWAGVAYYLLELYKINKLDYLLDYAKKCINYDLSKCKYDGKDGLYVDNNGILSPYLLGGSAGLALVILKFKSIGINDFNSQLEEIIKIIKSSNFYNIGLFRGALGILYIAAQCKNSSEDINNLVDILNIYLVTDGDNIYVPGEFSYKYSEDIFSGRAGLLLVLKELLNDKKNNLFEII</sequence>
<comment type="caution">
    <text evidence="2">The sequence shown here is derived from an EMBL/GenBank/DDBJ whole genome shotgun (WGS) entry which is preliminary data.</text>
</comment>
<keyword evidence="2" id="KW-0723">Serine/threonine-protein kinase</keyword>
<reference evidence="2 3" key="1">
    <citation type="submission" date="2024-06" db="EMBL/GenBank/DDBJ databases">
        <title>Genomic Encyclopedia of Type Strains, Phase IV (KMG-IV): sequencing the most valuable type-strain genomes for metagenomic binning, comparative biology and taxonomic classification.</title>
        <authorList>
            <person name="Goeker M."/>
        </authorList>
    </citation>
    <scope>NUCLEOTIDE SEQUENCE [LARGE SCALE GENOMIC DNA]</scope>
    <source>
        <strain evidence="2 3">DSM 21460</strain>
    </source>
</reference>
<dbReference type="NCBIfam" id="NF038151">
    <property type="entry name" value="lanthi_synth_III"/>
    <property type="match status" value="1"/>
</dbReference>
<dbReference type="PANTHER" id="PTHR44167">
    <property type="entry name" value="OVARIAN-SPECIFIC SERINE/THREONINE-PROTEIN KINASE LOK-RELATED"/>
    <property type="match status" value="1"/>
</dbReference>
<dbReference type="SMART" id="SM01260">
    <property type="entry name" value="LANC_like"/>
    <property type="match status" value="1"/>
</dbReference>
<name>A0ABV2JB75_9FIRM</name>
<proteinExistence type="predicted"/>